<proteinExistence type="predicted"/>
<accession>A0A0A8ZYM8</accession>
<name>A0A0A8ZYM8_ARUDO</name>
<organism evidence="1">
    <name type="scientific">Arundo donax</name>
    <name type="common">Giant reed</name>
    <name type="synonym">Donax arundinaceus</name>
    <dbReference type="NCBI Taxonomy" id="35708"/>
    <lineage>
        <taxon>Eukaryota</taxon>
        <taxon>Viridiplantae</taxon>
        <taxon>Streptophyta</taxon>
        <taxon>Embryophyta</taxon>
        <taxon>Tracheophyta</taxon>
        <taxon>Spermatophyta</taxon>
        <taxon>Magnoliopsida</taxon>
        <taxon>Liliopsida</taxon>
        <taxon>Poales</taxon>
        <taxon>Poaceae</taxon>
        <taxon>PACMAD clade</taxon>
        <taxon>Arundinoideae</taxon>
        <taxon>Arundineae</taxon>
        <taxon>Arundo</taxon>
    </lineage>
</organism>
<sequence>MLRDWRQEKNKSVAVDITYDRDVQRSIGIEAAKAQCNGKRKLEDVMDHVVPPWREHNKNNLSAA</sequence>
<dbReference type="EMBL" id="GBRH01258003">
    <property type="protein sequence ID" value="JAD39892.1"/>
    <property type="molecule type" value="Transcribed_RNA"/>
</dbReference>
<reference evidence="1" key="2">
    <citation type="journal article" date="2015" name="Data Brief">
        <title>Shoot transcriptome of the giant reed, Arundo donax.</title>
        <authorList>
            <person name="Barrero R.A."/>
            <person name="Guerrero F.D."/>
            <person name="Moolhuijzen P."/>
            <person name="Goolsby J.A."/>
            <person name="Tidwell J."/>
            <person name="Bellgard S.E."/>
            <person name="Bellgard M.I."/>
        </authorList>
    </citation>
    <scope>NUCLEOTIDE SEQUENCE</scope>
    <source>
        <tissue evidence="1">Shoot tissue taken approximately 20 cm above the soil surface</tissue>
    </source>
</reference>
<reference evidence="1" key="1">
    <citation type="submission" date="2014-09" db="EMBL/GenBank/DDBJ databases">
        <authorList>
            <person name="Magalhaes I.L.F."/>
            <person name="Oliveira U."/>
            <person name="Santos F.R."/>
            <person name="Vidigal T.H.D.A."/>
            <person name="Brescovit A.D."/>
            <person name="Santos A.J."/>
        </authorList>
    </citation>
    <scope>NUCLEOTIDE SEQUENCE</scope>
    <source>
        <tissue evidence="1">Shoot tissue taken approximately 20 cm above the soil surface</tissue>
    </source>
</reference>
<evidence type="ECO:0000313" key="1">
    <source>
        <dbReference type="EMBL" id="JAD39892.1"/>
    </source>
</evidence>
<dbReference type="AlphaFoldDB" id="A0A0A8ZYM8"/>
<protein>
    <submittedName>
        <fullName evidence="1">Uncharacterized protein</fullName>
    </submittedName>
</protein>